<dbReference type="Proteomes" id="UP000021369">
    <property type="component" value="Unassembled WGS sequence"/>
</dbReference>
<dbReference type="RefSeq" id="WP_037285259.1">
    <property type="nucleotide sequence ID" value="NZ_JEOB01000001.1"/>
</dbReference>
<dbReference type="SUPFAM" id="SSF53756">
    <property type="entry name" value="UDP-Glycosyltransferase/glycogen phosphorylase"/>
    <property type="match status" value="1"/>
</dbReference>
<feature type="domain" description="Glycosyltransferase subfamily 4-like N-terminal" evidence="2">
    <location>
        <begin position="15"/>
        <end position="188"/>
    </location>
</feature>
<accession>A0A011W1Z8</accession>
<dbReference type="GO" id="GO:0016757">
    <property type="term" value="F:glycosyltransferase activity"/>
    <property type="evidence" value="ECO:0007669"/>
    <property type="project" value="InterPro"/>
</dbReference>
<dbReference type="InterPro" id="IPR028098">
    <property type="entry name" value="Glyco_trans_4-like_N"/>
</dbReference>
<organism evidence="3 4">
    <name type="scientific">Ruminococcus albus SY3</name>
    <dbReference type="NCBI Taxonomy" id="1341156"/>
    <lineage>
        <taxon>Bacteria</taxon>
        <taxon>Bacillati</taxon>
        <taxon>Bacillota</taxon>
        <taxon>Clostridia</taxon>
        <taxon>Eubacteriales</taxon>
        <taxon>Oscillospiraceae</taxon>
        <taxon>Ruminococcus</taxon>
    </lineage>
</organism>
<dbReference type="PANTHER" id="PTHR45947">
    <property type="entry name" value="SULFOQUINOVOSYL TRANSFERASE SQD2"/>
    <property type="match status" value="1"/>
</dbReference>
<dbReference type="InterPro" id="IPR050194">
    <property type="entry name" value="Glycosyltransferase_grp1"/>
</dbReference>
<evidence type="ECO:0000313" key="3">
    <source>
        <dbReference type="EMBL" id="EXM40863.1"/>
    </source>
</evidence>
<keyword evidence="4" id="KW-1185">Reference proteome</keyword>
<sequence>MKKILHISKYYYPFIGGVEEVAADITLALRGEDYEQKIICFNEDSTTDGMTTHRGETVHDDFDGVEVIRCGSVAKVASQALSVTYYKELKDVMESYKPDIIVFHYPNPFVSQLLLKYKKKDFKLVVYWHLDITKQKMLSKLFYKQNIDLLERADRIIATSPNYIKGSPFLSRFKDKCTVIPNCINNERLKVTPEIEKLAAKIRNKYKGKTICFGLGRHIPYKGFIRLVEASRYLDDDFAILIGGKGELTGMLMKEASGDSKVHFLGKISDTELIACLMACDIFCFPSVTKNEAFGIALAEGMYFGKPAVTFTIPGSGVNYVNVKDVTGLECPNSDSKAYAEALKKLAGDPELRNKLGSAGRERVLDNFTYDIFADNIKKMIGEL</sequence>
<proteinExistence type="predicted"/>
<dbReference type="PANTHER" id="PTHR45947:SF3">
    <property type="entry name" value="SULFOQUINOVOSYL TRANSFERASE SQD2"/>
    <property type="match status" value="1"/>
</dbReference>
<dbReference type="EMBL" id="JEOB01000001">
    <property type="protein sequence ID" value="EXM40863.1"/>
    <property type="molecule type" value="Genomic_DNA"/>
</dbReference>
<dbReference type="Pfam" id="PF13439">
    <property type="entry name" value="Glyco_transf_4"/>
    <property type="match status" value="1"/>
</dbReference>
<protein>
    <submittedName>
        <fullName evidence="3">Glycosyl transferase</fullName>
    </submittedName>
</protein>
<keyword evidence="3" id="KW-0808">Transferase</keyword>
<evidence type="ECO:0000259" key="1">
    <source>
        <dbReference type="Pfam" id="PF00534"/>
    </source>
</evidence>
<dbReference type="PATRIC" id="fig|1341156.4.peg.535"/>
<dbReference type="OrthoDB" id="9802525at2"/>
<dbReference type="AlphaFoldDB" id="A0A011W1Z8"/>
<gene>
    <name evidence="3" type="ORF">RASY3_04110</name>
</gene>
<reference evidence="3 4" key="1">
    <citation type="submission" date="2013-06" db="EMBL/GenBank/DDBJ databases">
        <title>Rumen cellulosomics: divergent fiber-degrading strategies revealed by comparative genome-wide analysis of six Ruminococcal strains.</title>
        <authorList>
            <person name="Dassa B."/>
            <person name="Borovok I."/>
            <person name="Lamed R."/>
            <person name="Flint H."/>
            <person name="Yeoman C.J."/>
            <person name="White B."/>
            <person name="Bayer E.A."/>
        </authorList>
    </citation>
    <scope>NUCLEOTIDE SEQUENCE [LARGE SCALE GENOMIC DNA]</scope>
    <source>
        <strain evidence="3 4">SY3</strain>
    </source>
</reference>
<name>A0A011W1Z8_RUMAL</name>
<comment type="caution">
    <text evidence="3">The sequence shown here is derived from an EMBL/GenBank/DDBJ whole genome shotgun (WGS) entry which is preliminary data.</text>
</comment>
<dbReference type="InterPro" id="IPR001296">
    <property type="entry name" value="Glyco_trans_1"/>
</dbReference>
<dbReference type="Gene3D" id="3.40.50.2000">
    <property type="entry name" value="Glycogen Phosphorylase B"/>
    <property type="match status" value="2"/>
</dbReference>
<evidence type="ECO:0000259" key="2">
    <source>
        <dbReference type="Pfam" id="PF13439"/>
    </source>
</evidence>
<dbReference type="Pfam" id="PF00534">
    <property type="entry name" value="Glycos_transf_1"/>
    <property type="match status" value="1"/>
</dbReference>
<feature type="domain" description="Glycosyl transferase family 1" evidence="1">
    <location>
        <begin position="201"/>
        <end position="363"/>
    </location>
</feature>
<evidence type="ECO:0000313" key="4">
    <source>
        <dbReference type="Proteomes" id="UP000021369"/>
    </source>
</evidence>